<dbReference type="InterPro" id="IPR050834">
    <property type="entry name" value="Glycosyltransf_2"/>
</dbReference>
<gene>
    <name evidence="2" type="ORF">ACFOYW_08980</name>
</gene>
<keyword evidence="3" id="KW-1185">Reference proteome</keyword>
<proteinExistence type="predicted"/>
<dbReference type="Gene3D" id="3.90.550.10">
    <property type="entry name" value="Spore Coat Polysaccharide Biosynthesis Protein SpsA, Chain A"/>
    <property type="match status" value="1"/>
</dbReference>
<dbReference type="InterPro" id="IPR029044">
    <property type="entry name" value="Nucleotide-diphossugar_trans"/>
</dbReference>
<accession>A0ABV8Q7U6</accession>
<sequence>MRELTVSVIMPSYNGHQERILSAVQSVLASTHAAIELIVVDDGSDVPVAGWLPQAEPDPRMSVRRQPNAGQGAARNAGIAEATGEFVFFVDDDDHVEAGAIALLIAHAQTFAANVVVGTRCLVDERGQVLNISLEYLPGSTYRVYHSNTDYPFTDQMIHGRLIRREFLVESGIRFTAGHYEDRLFATELYLASPAHFTNIPTYRWTQYTSRWTSSSVMSVSRLHDKMRSLEACWEVMPHQLRPRFMREVLALDLTRFFEAWPVGDHEYRLVLLGEVGKFLRDRAPYLAAVRRGSLHGLARALERGDWNAMWRLYPGALGSSGEGQLAVGDLALTRSPTDDYFCHTHYHVLFALLLAAHRKRPAQIFIYTAYQEFSPEFLTALSATPWVHRVITYTMGNVVSEIDDRLEADPATVETWLPHVMRSQFASVIDAIGTDDQCFAFNDTLPSWYVIERSFATLTRVEDAYASMSRELRIHHTYGKWDRVLARLGQVFPPTIYGSPKITEIIVGAQPEHVPDDLGALVQTFDPLAAMREQRENLREFFARAYAGGSIGFTRSTVLVYTQPLAHIGHCSPFEQLELYRGIVSKYGGSACVIKPHPADTVDYRSLGVPVMDRSMPAEALNLMAESAEIELAVSFSSSAVHTTQFARRRLRLFGDDLTDPAEIRAAILSFIPDHGSPRFRLADAASTLKRSTQQAARARVGKIRTAAQNPRALLGWPMWKLRSVLDVGRRRLPL</sequence>
<dbReference type="Pfam" id="PF07922">
    <property type="entry name" value="Glyco_transf_52"/>
    <property type="match status" value="1"/>
</dbReference>
<dbReference type="InterPro" id="IPR001173">
    <property type="entry name" value="Glyco_trans_2-like"/>
</dbReference>
<dbReference type="PANTHER" id="PTHR43685:SF2">
    <property type="entry name" value="GLYCOSYLTRANSFERASE 2-LIKE DOMAIN-CONTAINING PROTEIN"/>
    <property type="match status" value="1"/>
</dbReference>
<dbReference type="CDD" id="cd00761">
    <property type="entry name" value="Glyco_tranf_GTA_type"/>
    <property type="match status" value="1"/>
</dbReference>
<dbReference type="RefSeq" id="WP_390228568.1">
    <property type="nucleotide sequence ID" value="NZ_JBHSCN010000005.1"/>
</dbReference>
<dbReference type="SUPFAM" id="SSF53448">
    <property type="entry name" value="Nucleotide-diphospho-sugar transferases"/>
    <property type="match status" value="1"/>
</dbReference>
<dbReference type="PANTHER" id="PTHR43685">
    <property type="entry name" value="GLYCOSYLTRANSFERASE"/>
    <property type="match status" value="1"/>
</dbReference>
<organism evidence="2 3">
    <name type="scientific">Gryllotalpicola reticulitermitis</name>
    <dbReference type="NCBI Taxonomy" id="1184153"/>
    <lineage>
        <taxon>Bacteria</taxon>
        <taxon>Bacillati</taxon>
        <taxon>Actinomycetota</taxon>
        <taxon>Actinomycetes</taxon>
        <taxon>Micrococcales</taxon>
        <taxon>Microbacteriaceae</taxon>
        <taxon>Gryllotalpicola</taxon>
    </lineage>
</organism>
<dbReference type="InterPro" id="IPR012477">
    <property type="entry name" value="Glyco_transf_52"/>
</dbReference>
<evidence type="ECO:0000313" key="3">
    <source>
        <dbReference type="Proteomes" id="UP001595900"/>
    </source>
</evidence>
<comment type="caution">
    <text evidence="2">The sequence shown here is derived from an EMBL/GenBank/DDBJ whole genome shotgun (WGS) entry which is preliminary data.</text>
</comment>
<feature type="domain" description="Glycosyltransferase 2-like" evidence="1">
    <location>
        <begin position="7"/>
        <end position="168"/>
    </location>
</feature>
<reference evidence="3" key="1">
    <citation type="journal article" date="2019" name="Int. J. Syst. Evol. Microbiol.">
        <title>The Global Catalogue of Microorganisms (GCM) 10K type strain sequencing project: providing services to taxonomists for standard genome sequencing and annotation.</title>
        <authorList>
            <consortium name="The Broad Institute Genomics Platform"/>
            <consortium name="The Broad Institute Genome Sequencing Center for Infectious Disease"/>
            <person name="Wu L."/>
            <person name="Ma J."/>
        </authorList>
    </citation>
    <scope>NUCLEOTIDE SEQUENCE [LARGE SCALE GENOMIC DNA]</scope>
    <source>
        <strain evidence="3">CGMCC 1.10363</strain>
    </source>
</reference>
<evidence type="ECO:0000313" key="2">
    <source>
        <dbReference type="EMBL" id="MFC4243507.1"/>
    </source>
</evidence>
<evidence type="ECO:0000259" key="1">
    <source>
        <dbReference type="Pfam" id="PF00535"/>
    </source>
</evidence>
<protein>
    <submittedName>
        <fullName evidence="2">Glycosyltransferase family 52</fullName>
    </submittedName>
</protein>
<dbReference type="EMBL" id="JBHSCN010000005">
    <property type="protein sequence ID" value="MFC4243507.1"/>
    <property type="molecule type" value="Genomic_DNA"/>
</dbReference>
<dbReference type="Proteomes" id="UP001595900">
    <property type="component" value="Unassembled WGS sequence"/>
</dbReference>
<dbReference type="Pfam" id="PF00535">
    <property type="entry name" value="Glycos_transf_2"/>
    <property type="match status" value="1"/>
</dbReference>
<name>A0ABV8Q7U6_9MICO</name>